<protein>
    <submittedName>
        <fullName evidence="1">Uncharacterized protein</fullName>
    </submittedName>
</protein>
<dbReference type="EMBL" id="LCKF01000013">
    <property type="protein sequence ID" value="KKT91355.1"/>
    <property type="molecule type" value="Genomic_DNA"/>
</dbReference>
<organism evidence="1 2">
    <name type="scientific">Candidatus Jorgensenbacteria bacterium GW2011_GWA2_45_13</name>
    <dbReference type="NCBI Taxonomy" id="1618662"/>
    <lineage>
        <taxon>Bacteria</taxon>
        <taxon>Candidatus Joergenseniibacteriota</taxon>
    </lineage>
</organism>
<dbReference type="AlphaFoldDB" id="A0A0G1L6C0"/>
<dbReference type="Proteomes" id="UP000033966">
    <property type="component" value="Unassembled WGS sequence"/>
</dbReference>
<sequence>MQIIGLFSGVTSYAKIVVHRFFAEECTFHEFMQKVIERKTPVSIKIKFEPINPINLSDSLAVVSGFSYLRLEILGDKNTRGAFTEIKIGYYSPYEPGSTSSVLKKEDEEKARYRNFLKKLNIEVL</sequence>
<evidence type="ECO:0000313" key="1">
    <source>
        <dbReference type="EMBL" id="KKT91355.1"/>
    </source>
</evidence>
<evidence type="ECO:0000313" key="2">
    <source>
        <dbReference type="Proteomes" id="UP000033966"/>
    </source>
</evidence>
<gene>
    <name evidence="1" type="ORF">UW92_C0013G0004</name>
</gene>
<comment type="caution">
    <text evidence="1">The sequence shown here is derived from an EMBL/GenBank/DDBJ whole genome shotgun (WGS) entry which is preliminary data.</text>
</comment>
<name>A0A0G1L6C0_9BACT</name>
<proteinExistence type="predicted"/>
<reference evidence="1 2" key="1">
    <citation type="journal article" date="2015" name="Nature">
        <title>rRNA introns, odd ribosomes, and small enigmatic genomes across a large radiation of phyla.</title>
        <authorList>
            <person name="Brown C.T."/>
            <person name="Hug L.A."/>
            <person name="Thomas B.C."/>
            <person name="Sharon I."/>
            <person name="Castelle C.J."/>
            <person name="Singh A."/>
            <person name="Wilkins M.J."/>
            <person name="Williams K.H."/>
            <person name="Banfield J.F."/>
        </authorList>
    </citation>
    <scope>NUCLEOTIDE SEQUENCE [LARGE SCALE GENOMIC DNA]</scope>
</reference>
<accession>A0A0G1L6C0</accession>